<reference evidence="3" key="1">
    <citation type="journal article" date="2019" name="Int. J. Syst. Evol. Microbiol.">
        <title>The Global Catalogue of Microorganisms (GCM) 10K type strain sequencing project: providing services to taxonomists for standard genome sequencing and annotation.</title>
        <authorList>
            <consortium name="The Broad Institute Genomics Platform"/>
            <consortium name="The Broad Institute Genome Sequencing Center for Infectious Disease"/>
            <person name="Wu L."/>
            <person name="Ma J."/>
        </authorList>
    </citation>
    <scope>NUCLEOTIDE SEQUENCE [LARGE SCALE GENOMIC DNA]</scope>
    <source>
        <strain evidence="3">CGMCC 4.7181</strain>
    </source>
</reference>
<feature type="chain" id="PRO_5046182114" description="Large extracellular alpha-helical protein" evidence="1">
    <location>
        <begin position="21"/>
        <end position="462"/>
    </location>
</feature>
<organism evidence="2 3">
    <name type="scientific">Microbacterium nanhaiense</name>
    <dbReference type="NCBI Taxonomy" id="1301026"/>
    <lineage>
        <taxon>Bacteria</taxon>
        <taxon>Bacillati</taxon>
        <taxon>Actinomycetota</taxon>
        <taxon>Actinomycetes</taxon>
        <taxon>Micrococcales</taxon>
        <taxon>Microbacteriaceae</taxon>
        <taxon>Microbacterium</taxon>
    </lineage>
</organism>
<name>A0ABQ2MZG4_9MICO</name>
<sequence length="462" mass="45901">MSRRRIVRTAVGTLAGIALAGSAVLAASSTLPGVGPSAWGGSDEAPQVVVTPPPAETILACDGPLVGLGLDATDATGLSAIGDLELTIGTGNGTEPERADELELEGVGSAAILTQRPDGEEPVAVAGAGSAMLDDLAAVGYAVSSCQPGSPEAWIAGASGQTGVSDIVIIGNASDVPATVSLEVYGVDGRTVPAGGEFAIPPRGQRAVPVAGIAGGEQNPVIRVTSRNAPVRVTLQSITTAGLAQQGIDLEEATLPMTNAVVPRVRVTRATAEGGSAATTVQLMGTSGSPGTVVVSVVDEASGDEVARTDIEMTPEIPVTAAFDSLPEGSYAVRITSEVPFVSAVRQSSGNDYAWYTPGEPLTGESIVAAPAGNDGKIALSFASLEDASSITVTPVAGGDGMTLDLDAGRSGTLVVDDRSSYRITVDGGAVVGAAGTSDDGRIGSFSIAPDPALPDPVVVTP</sequence>
<comment type="caution">
    <text evidence="2">The sequence shown here is derived from an EMBL/GenBank/DDBJ whole genome shotgun (WGS) entry which is preliminary data.</text>
</comment>
<dbReference type="EMBL" id="BMMQ01000003">
    <property type="protein sequence ID" value="GGO62917.1"/>
    <property type="molecule type" value="Genomic_DNA"/>
</dbReference>
<keyword evidence="1" id="KW-0732">Signal</keyword>
<evidence type="ECO:0000256" key="1">
    <source>
        <dbReference type="SAM" id="SignalP"/>
    </source>
</evidence>
<proteinExistence type="predicted"/>
<evidence type="ECO:0008006" key="4">
    <source>
        <dbReference type="Google" id="ProtNLM"/>
    </source>
</evidence>
<dbReference type="InterPro" id="IPR043777">
    <property type="entry name" value="DUF5719"/>
</dbReference>
<evidence type="ECO:0000313" key="3">
    <source>
        <dbReference type="Proteomes" id="UP000638043"/>
    </source>
</evidence>
<feature type="signal peptide" evidence="1">
    <location>
        <begin position="1"/>
        <end position="20"/>
    </location>
</feature>
<keyword evidence="3" id="KW-1185">Reference proteome</keyword>
<protein>
    <recommendedName>
        <fullName evidence="4">Large extracellular alpha-helical protein</fullName>
    </recommendedName>
</protein>
<accession>A0ABQ2MZG4</accession>
<dbReference type="Proteomes" id="UP000638043">
    <property type="component" value="Unassembled WGS sequence"/>
</dbReference>
<dbReference type="Pfam" id="PF18986">
    <property type="entry name" value="DUF5719"/>
    <property type="match status" value="1"/>
</dbReference>
<dbReference type="RefSeq" id="WP_188700684.1">
    <property type="nucleotide sequence ID" value="NZ_BMMQ01000003.1"/>
</dbReference>
<evidence type="ECO:0000313" key="2">
    <source>
        <dbReference type="EMBL" id="GGO62917.1"/>
    </source>
</evidence>
<gene>
    <name evidence="2" type="ORF">GCM10010910_14210</name>
</gene>